<proteinExistence type="predicted"/>
<sequence>MQELQQKTNEILQEEIRRAIEEKLSRFTFPCPHCQKHIEEKDFGKEQQAFHFINGIELEQQKIYENFPEVKKLRETIESNQKEMSKELRNKGIYINYLAPGHTT</sequence>
<keyword evidence="2" id="KW-1185">Reference proteome</keyword>
<dbReference type="EMBL" id="CAJVPW010037498">
    <property type="protein sequence ID" value="CAG8740074.1"/>
    <property type="molecule type" value="Genomic_DNA"/>
</dbReference>
<reference evidence="1" key="1">
    <citation type="submission" date="2021-06" db="EMBL/GenBank/DDBJ databases">
        <authorList>
            <person name="Kallberg Y."/>
            <person name="Tangrot J."/>
            <person name="Rosling A."/>
        </authorList>
    </citation>
    <scope>NUCLEOTIDE SEQUENCE</scope>
    <source>
        <strain evidence="1">28 12/20/2015</strain>
    </source>
</reference>
<organism evidence="1 2">
    <name type="scientific">Cetraspora pellucida</name>
    <dbReference type="NCBI Taxonomy" id="1433469"/>
    <lineage>
        <taxon>Eukaryota</taxon>
        <taxon>Fungi</taxon>
        <taxon>Fungi incertae sedis</taxon>
        <taxon>Mucoromycota</taxon>
        <taxon>Glomeromycotina</taxon>
        <taxon>Glomeromycetes</taxon>
        <taxon>Diversisporales</taxon>
        <taxon>Gigasporaceae</taxon>
        <taxon>Cetraspora</taxon>
    </lineage>
</organism>
<feature type="non-terminal residue" evidence="1">
    <location>
        <position position="104"/>
    </location>
</feature>
<accession>A0ACA9Q828</accession>
<protein>
    <submittedName>
        <fullName evidence="1">8185_t:CDS:1</fullName>
    </submittedName>
</protein>
<evidence type="ECO:0000313" key="1">
    <source>
        <dbReference type="EMBL" id="CAG8740074.1"/>
    </source>
</evidence>
<name>A0ACA9Q828_9GLOM</name>
<gene>
    <name evidence="1" type="ORF">SPELUC_LOCUS13730</name>
</gene>
<dbReference type="Proteomes" id="UP000789366">
    <property type="component" value="Unassembled WGS sequence"/>
</dbReference>
<evidence type="ECO:0000313" key="2">
    <source>
        <dbReference type="Proteomes" id="UP000789366"/>
    </source>
</evidence>
<comment type="caution">
    <text evidence="1">The sequence shown here is derived from an EMBL/GenBank/DDBJ whole genome shotgun (WGS) entry which is preliminary data.</text>
</comment>